<protein>
    <submittedName>
        <fullName evidence="2">Uncharacterized protein</fullName>
    </submittedName>
</protein>
<feature type="region of interest" description="Disordered" evidence="1">
    <location>
        <begin position="1"/>
        <end position="130"/>
    </location>
</feature>
<comment type="caution">
    <text evidence="2">The sequence shown here is derived from an EMBL/GenBank/DDBJ whole genome shotgun (WGS) entry which is preliminary data.</text>
</comment>
<dbReference type="Proteomes" id="UP001066276">
    <property type="component" value="Chromosome 8"/>
</dbReference>
<reference evidence="2" key="1">
    <citation type="journal article" date="2022" name="bioRxiv">
        <title>Sequencing and chromosome-scale assembly of the giantPleurodeles waltlgenome.</title>
        <authorList>
            <person name="Brown T."/>
            <person name="Elewa A."/>
            <person name="Iarovenko S."/>
            <person name="Subramanian E."/>
            <person name="Araus A.J."/>
            <person name="Petzold A."/>
            <person name="Susuki M."/>
            <person name="Suzuki K.-i.T."/>
            <person name="Hayashi T."/>
            <person name="Toyoda A."/>
            <person name="Oliveira C."/>
            <person name="Osipova E."/>
            <person name="Leigh N.D."/>
            <person name="Simon A."/>
            <person name="Yun M.H."/>
        </authorList>
    </citation>
    <scope>NUCLEOTIDE SEQUENCE</scope>
    <source>
        <strain evidence="2">20211129_DDA</strain>
        <tissue evidence="2">Liver</tissue>
    </source>
</reference>
<accession>A0AAV7P0R7</accession>
<proteinExistence type="predicted"/>
<evidence type="ECO:0000313" key="2">
    <source>
        <dbReference type="EMBL" id="KAJ1119218.1"/>
    </source>
</evidence>
<keyword evidence="3" id="KW-1185">Reference proteome</keyword>
<feature type="compositionally biased region" description="Low complexity" evidence="1">
    <location>
        <begin position="49"/>
        <end position="60"/>
    </location>
</feature>
<evidence type="ECO:0000313" key="3">
    <source>
        <dbReference type="Proteomes" id="UP001066276"/>
    </source>
</evidence>
<sequence length="130" mass="14015">MCGGAAEVSRGIQRAPRPAGNEKEVIEGPALAREWLDRAPACSREPREAAATAEPGALRPGDPCRRQLSPGWSGCPYKSRNRERSLRPAPPPPPPPPERCLPRGRQEQRIKTLPAGNVKVMTGGPAQARE</sequence>
<dbReference type="AlphaFoldDB" id="A0AAV7P0R7"/>
<feature type="compositionally biased region" description="Pro residues" evidence="1">
    <location>
        <begin position="88"/>
        <end position="99"/>
    </location>
</feature>
<organism evidence="2 3">
    <name type="scientific">Pleurodeles waltl</name>
    <name type="common">Iberian ribbed newt</name>
    <dbReference type="NCBI Taxonomy" id="8319"/>
    <lineage>
        <taxon>Eukaryota</taxon>
        <taxon>Metazoa</taxon>
        <taxon>Chordata</taxon>
        <taxon>Craniata</taxon>
        <taxon>Vertebrata</taxon>
        <taxon>Euteleostomi</taxon>
        <taxon>Amphibia</taxon>
        <taxon>Batrachia</taxon>
        <taxon>Caudata</taxon>
        <taxon>Salamandroidea</taxon>
        <taxon>Salamandridae</taxon>
        <taxon>Pleurodelinae</taxon>
        <taxon>Pleurodeles</taxon>
    </lineage>
</organism>
<evidence type="ECO:0000256" key="1">
    <source>
        <dbReference type="SAM" id="MobiDB-lite"/>
    </source>
</evidence>
<dbReference type="EMBL" id="JANPWB010000012">
    <property type="protein sequence ID" value="KAJ1119218.1"/>
    <property type="molecule type" value="Genomic_DNA"/>
</dbReference>
<name>A0AAV7P0R7_PLEWA</name>
<gene>
    <name evidence="2" type="ORF">NDU88_007404</name>
</gene>
<feature type="compositionally biased region" description="Basic and acidic residues" evidence="1">
    <location>
        <begin position="100"/>
        <end position="110"/>
    </location>
</feature>